<gene>
    <name evidence="2" type="ORF">OsJ_21343</name>
</gene>
<sequence>MTVEERLRIALITDAALQQGQGHRVLLHAMAALTMAAAPTTSNSSPAGASCPFVCEGSTTISPPTGAPSPVRCDDGVDDSGRTTAVDGARLGQRYGW</sequence>
<dbReference type="AlphaFoldDB" id="B9FT97"/>
<dbReference type="EMBL" id="CM000143">
    <property type="protein sequence ID" value="EEE65708.1"/>
    <property type="molecule type" value="Genomic_DNA"/>
</dbReference>
<accession>B9FT97</accession>
<feature type="compositionally biased region" description="Basic and acidic residues" evidence="1">
    <location>
        <begin position="72"/>
        <end position="81"/>
    </location>
</feature>
<reference evidence="2" key="2">
    <citation type="submission" date="2008-12" db="EMBL/GenBank/DDBJ databases">
        <title>Improved gene annotation of the rice (Oryza sativa) genomes.</title>
        <authorList>
            <person name="Wang J."/>
            <person name="Li R."/>
            <person name="Fan W."/>
            <person name="Huang Q."/>
            <person name="Zhang J."/>
            <person name="Zhou Y."/>
            <person name="Hu Y."/>
            <person name="Zi S."/>
            <person name="Li J."/>
            <person name="Ni P."/>
            <person name="Zheng H."/>
            <person name="Zhang Y."/>
            <person name="Zhao M."/>
            <person name="Hao Q."/>
            <person name="McDermott J."/>
            <person name="Samudrala R."/>
            <person name="Kristiansen K."/>
            <person name="Wong G.K.-S."/>
        </authorList>
    </citation>
    <scope>NUCLEOTIDE SEQUENCE</scope>
</reference>
<evidence type="ECO:0000256" key="1">
    <source>
        <dbReference type="SAM" id="MobiDB-lite"/>
    </source>
</evidence>
<evidence type="ECO:0000313" key="2">
    <source>
        <dbReference type="EMBL" id="EEE65708.1"/>
    </source>
</evidence>
<feature type="region of interest" description="Disordered" evidence="1">
    <location>
        <begin position="57"/>
        <end position="97"/>
    </location>
</feature>
<reference evidence="2" key="1">
    <citation type="journal article" date="2005" name="PLoS Biol.">
        <title>The genomes of Oryza sativa: a history of duplications.</title>
        <authorList>
            <person name="Yu J."/>
            <person name="Wang J."/>
            <person name="Lin W."/>
            <person name="Li S."/>
            <person name="Li H."/>
            <person name="Zhou J."/>
            <person name="Ni P."/>
            <person name="Dong W."/>
            <person name="Hu S."/>
            <person name="Zeng C."/>
            <person name="Zhang J."/>
            <person name="Zhang Y."/>
            <person name="Li R."/>
            <person name="Xu Z."/>
            <person name="Li S."/>
            <person name="Li X."/>
            <person name="Zheng H."/>
            <person name="Cong L."/>
            <person name="Lin L."/>
            <person name="Yin J."/>
            <person name="Geng J."/>
            <person name="Li G."/>
            <person name="Shi J."/>
            <person name="Liu J."/>
            <person name="Lv H."/>
            <person name="Li J."/>
            <person name="Wang J."/>
            <person name="Deng Y."/>
            <person name="Ran L."/>
            <person name="Shi X."/>
            <person name="Wang X."/>
            <person name="Wu Q."/>
            <person name="Li C."/>
            <person name="Ren X."/>
            <person name="Wang J."/>
            <person name="Wang X."/>
            <person name="Li D."/>
            <person name="Liu D."/>
            <person name="Zhang X."/>
            <person name="Ji Z."/>
            <person name="Zhao W."/>
            <person name="Sun Y."/>
            <person name="Zhang Z."/>
            <person name="Bao J."/>
            <person name="Han Y."/>
            <person name="Dong L."/>
            <person name="Ji J."/>
            <person name="Chen P."/>
            <person name="Wu S."/>
            <person name="Liu J."/>
            <person name="Xiao Y."/>
            <person name="Bu D."/>
            <person name="Tan J."/>
            <person name="Yang L."/>
            <person name="Ye C."/>
            <person name="Zhang J."/>
            <person name="Xu J."/>
            <person name="Zhou Y."/>
            <person name="Yu Y."/>
            <person name="Zhang B."/>
            <person name="Zhuang S."/>
            <person name="Wei H."/>
            <person name="Liu B."/>
            <person name="Lei M."/>
            <person name="Yu H."/>
            <person name="Li Y."/>
            <person name="Xu H."/>
            <person name="Wei S."/>
            <person name="He X."/>
            <person name="Fang L."/>
            <person name="Zhang Z."/>
            <person name="Zhang Y."/>
            <person name="Huang X."/>
            <person name="Su Z."/>
            <person name="Tong W."/>
            <person name="Li J."/>
            <person name="Tong Z."/>
            <person name="Li S."/>
            <person name="Ye J."/>
            <person name="Wang L."/>
            <person name="Fang L."/>
            <person name="Lei T."/>
            <person name="Chen C."/>
            <person name="Chen H."/>
            <person name="Xu Z."/>
            <person name="Li H."/>
            <person name="Huang H."/>
            <person name="Zhang F."/>
            <person name="Xu H."/>
            <person name="Li N."/>
            <person name="Zhao C."/>
            <person name="Li S."/>
            <person name="Dong L."/>
            <person name="Huang Y."/>
            <person name="Li L."/>
            <person name="Xi Y."/>
            <person name="Qi Q."/>
            <person name="Li W."/>
            <person name="Zhang B."/>
            <person name="Hu W."/>
            <person name="Zhang Y."/>
            <person name="Tian X."/>
            <person name="Jiao Y."/>
            <person name="Liang X."/>
            <person name="Jin J."/>
            <person name="Gao L."/>
            <person name="Zheng W."/>
            <person name="Hao B."/>
            <person name="Liu S."/>
            <person name="Wang W."/>
            <person name="Yuan L."/>
            <person name="Cao M."/>
            <person name="McDermott J."/>
            <person name="Samudrala R."/>
            <person name="Wang J."/>
            <person name="Wong G.K."/>
            <person name="Yang H."/>
        </authorList>
    </citation>
    <scope>NUCLEOTIDE SEQUENCE [LARGE SCALE GENOMIC DNA]</scope>
</reference>
<name>B9FT97_ORYSJ</name>
<organism evidence="2">
    <name type="scientific">Oryza sativa subsp. japonica</name>
    <name type="common">Rice</name>
    <dbReference type="NCBI Taxonomy" id="39947"/>
    <lineage>
        <taxon>Eukaryota</taxon>
        <taxon>Viridiplantae</taxon>
        <taxon>Streptophyta</taxon>
        <taxon>Embryophyta</taxon>
        <taxon>Tracheophyta</taxon>
        <taxon>Spermatophyta</taxon>
        <taxon>Magnoliopsida</taxon>
        <taxon>Liliopsida</taxon>
        <taxon>Poales</taxon>
        <taxon>Poaceae</taxon>
        <taxon>BOP clade</taxon>
        <taxon>Oryzoideae</taxon>
        <taxon>Oryzeae</taxon>
        <taxon>Oryzinae</taxon>
        <taxon>Oryza</taxon>
        <taxon>Oryza sativa</taxon>
    </lineage>
</organism>
<dbReference type="Proteomes" id="UP000007752">
    <property type="component" value="Chromosome 6"/>
</dbReference>
<protein>
    <submittedName>
        <fullName evidence="2">Uncharacterized protein</fullName>
    </submittedName>
</protein>
<proteinExistence type="predicted"/>